<gene>
    <name evidence="3" type="ORF">CWE14_14210</name>
</gene>
<protein>
    <submittedName>
        <fullName evidence="3">Phosphoesterase</fullName>
    </submittedName>
</protein>
<evidence type="ECO:0000256" key="1">
    <source>
        <dbReference type="SAM" id="SignalP"/>
    </source>
</evidence>
<name>A0A432WC24_9GAMM</name>
<organism evidence="3 4">
    <name type="scientific">Aliidiomarina soli</name>
    <dbReference type="NCBI Taxonomy" id="1928574"/>
    <lineage>
        <taxon>Bacteria</taxon>
        <taxon>Pseudomonadati</taxon>
        <taxon>Pseudomonadota</taxon>
        <taxon>Gammaproteobacteria</taxon>
        <taxon>Alteromonadales</taxon>
        <taxon>Idiomarinaceae</taxon>
        <taxon>Aliidiomarina</taxon>
    </lineage>
</organism>
<reference evidence="3 4" key="1">
    <citation type="journal article" date="2011" name="Front. Microbiol.">
        <title>Genomic signatures of strain selection and enhancement in Bacillus atrophaeus var. globigii, a historical biowarfare simulant.</title>
        <authorList>
            <person name="Gibbons H.S."/>
            <person name="Broomall S.M."/>
            <person name="McNew L.A."/>
            <person name="Daligault H."/>
            <person name="Chapman C."/>
            <person name="Bruce D."/>
            <person name="Karavis M."/>
            <person name="Krepps M."/>
            <person name="McGregor P.A."/>
            <person name="Hong C."/>
            <person name="Park K.H."/>
            <person name="Akmal A."/>
            <person name="Feldman A."/>
            <person name="Lin J.S."/>
            <person name="Chang W.E."/>
            <person name="Higgs B.W."/>
            <person name="Demirev P."/>
            <person name="Lindquist J."/>
            <person name="Liem A."/>
            <person name="Fochler E."/>
            <person name="Read T.D."/>
            <person name="Tapia R."/>
            <person name="Johnson S."/>
            <person name="Bishop-Lilly K.A."/>
            <person name="Detter C."/>
            <person name="Han C."/>
            <person name="Sozhamannan S."/>
            <person name="Rosenzweig C.N."/>
            <person name="Skowronski E.W."/>
        </authorList>
    </citation>
    <scope>NUCLEOTIDE SEQUENCE [LARGE SCALE GENOMIC DNA]</scope>
    <source>
        <strain evidence="3 4">Y4G10-17</strain>
    </source>
</reference>
<keyword evidence="1" id="KW-0732">Signal</keyword>
<dbReference type="Pfam" id="PF00149">
    <property type="entry name" value="Metallophos"/>
    <property type="match status" value="1"/>
</dbReference>
<feature type="signal peptide" evidence="1">
    <location>
        <begin position="1"/>
        <end position="24"/>
    </location>
</feature>
<dbReference type="PROSITE" id="PS51257">
    <property type="entry name" value="PROKAR_LIPOPROTEIN"/>
    <property type="match status" value="1"/>
</dbReference>
<dbReference type="InterPro" id="IPR004843">
    <property type="entry name" value="Calcineurin-like_PHP"/>
</dbReference>
<dbReference type="Proteomes" id="UP000287823">
    <property type="component" value="Unassembled WGS sequence"/>
</dbReference>
<evidence type="ECO:0000313" key="3">
    <source>
        <dbReference type="EMBL" id="RUO29608.1"/>
    </source>
</evidence>
<comment type="caution">
    <text evidence="3">The sequence shown here is derived from an EMBL/GenBank/DDBJ whole genome shotgun (WGS) entry which is preliminary data.</text>
</comment>
<feature type="chain" id="PRO_5019261485" evidence="1">
    <location>
        <begin position="25"/>
        <end position="635"/>
    </location>
</feature>
<accession>A0A432WC24</accession>
<sequence>MALRKLGKAVSGLILLAACGHILALDSSQEPALTGTRIAFLPDVHFHDVYANFSDGAFAGIGEHAHQPQAVLRTMQAQLYSTRLFNENYFALHAALDELAEQGVELVILPGDFSDDGQPLHLRGLQQLLQRYEQEHGMRFFVITGNHDPVRPYDLASGKPDFLGPDGAPLAIYSHQHGLCQQPASSDVICSDELTELGYAGIFDYMGGFGLQPQTEDIYWETPYSSYAYSEYSLSDAQQASSLTERHYRICREGAPSQPEDEKSLTNCTSVSDASYLVEPVEGLWLLAIDANIYQPVAEPREQLNRAEDFLGAGNAGYNMLLTHKPQVVEWIADVVLRARQQGKQLIAFSHYPMAEFYSGMSPHIRQLFGSQSFQMAREPTRNVSQALADTGLQLHVAGHMHFNHTSVVEGRDGQRLVNIQAPSIAGYQPAYKLLTLHGPNRVEVSTPVLSDVPGFDRFFGLYQREHAYMTGQQGSETRWQKEVLQSSSYAEFTEWHLHELARQRFLPNEWPQPLRESILQANGAELVRMLRPDHVSIDSGDIDMEQFESWQGLDLAIDFYRLRNAGTLGLQDIPAARIRQYSQLQQLAAVTDSELGQQLAQLLVIFDGFRDGLISDHFFIDTAQGRVYPAAGTD</sequence>
<dbReference type="RefSeq" id="WP_126799983.1">
    <property type="nucleotide sequence ID" value="NZ_PIPO01000007.1"/>
</dbReference>
<evidence type="ECO:0000313" key="4">
    <source>
        <dbReference type="Proteomes" id="UP000287823"/>
    </source>
</evidence>
<dbReference type="InterPro" id="IPR029052">
    <property type="entry name" value="Metallo-depent_PP-like"/>
</dbReference>
<dbReference type="GO" id="GO:0016787">
    <property type="term" value="F:hydrolase activity"/>
    <property type="evidence" value="ECO:0007669"/>
    <property type="project" value="InterPro"/>
</dbReference>
<feature type="domain" description="Calcineurin-like phosphoesterase" evidence="2">
    <location>
        <begin position="37"/>
        <end position="166"/>
    </location>
</feature>
<evidence type="ECO:0000259" key="2">
    <source>
        <dbReference type="Pfam" id="PF00149"/>
    </source>
</evidence>
<proteinExistence type="predicted"/>
<dbReference type="Gene3D" id="3.60.21.10">
    <property type="match status" value="2"/>
</dbReference>
<dbReference type="EMBL" id="PIPO01000007">
    <property type="protein sequence ID" value="RUO29608.1"/>
    <property type="molecule type" value="Genomic_DNA"/>
</dbReference>
<dbReference type="AlphaFoldDB" id="A0A432WC24"/>
<dbReference type="SUPFAM" id="SSF56300">
    <property type="entry name" value="Metallo-dependent phosphatases"/>
    <property type="match status" value="1"/>
</dbReference>
<keyword evidence="4" id="KW-1185">Reference proteome</keyword>